<protein>
    <submittedName>
        <fullName evidence="3">Uncharacterized protein</fullName>
    </submittedName>
</protein>
<proteinExistence type="predicted"/>
<dbReference type="AlphaFoldDB" id="A0A561QSC6"/>
<evidence type="ECO:0000256" key="2">
    <source>
        <dbReference type="SAM" id="Phobius"/>
    </source>
</evidence>
<comment type="caution">
    <text evidence="3">The sequence shown here is derived from an EMBL/GenBank/DDBJ whole genome shotgun (WGS) entry which is preliminary data.</text>
</comment>
<name>A0A561QSC6_9HYPH</name>
<dbReference type="Proteomes" id="UP000320653">
    <property type="component" value="Unassembled WGS sequence"/>
</dbReference>
<dbReference type="RefSeq" id="WP_145638985.1">
    <property type="nucleotide sequence ID" value="NZ_VIWP01000004.1"/>
</dbReference>
<dbReference type="EMBL" id="VIWP01000004">
    <property type="protein sequence ID" value="TWF53281.1"/>
    <property type="molecule type" value="Genomic_DNA"/>
</dbReference>
<keyword evidence="4" id="KW-1185">Reference proteome</keyword>
<evidence type="ECO:0000256" key="1">
    <source>
        <dbReference type="SAM" id="MobiDB-lite"/>
    </source>
</evidence>
<keyword evidence="2" id="KW-1133">Transmembrane helix</keyword>
<evidence type="ECO:0000313" key="3">
    <source>
        <dbReference type="EMBL" id="TWF53281.1"/>
    </source>
</evidence>
<gene>
    <name evidence="3" type="ORF">FHW37_104558</name>
</gene>
<feature type="transmembrane region" description="Helical" evidence="2">
    <location>
        <begin position="12"/>
        <end position="38"/>
    </location>
</feature>
<organism evidence="3 4">
    <name type="scientific">Neorhizobium alkalisoli</name>
    <dbReference type="NCBI Taxonomy" id="528178"/>
    <lineage>
        <taxon>Bacteria</taxon>
        <taxon>Pseudomonadati</taxon>
        <taxon>Pseudomonadota</taxon>
        <taxon>Alphaproteobacteria</taxon>
        <taxon>Hyphomicrobiales</taxon>
        <taxon>Rhizobiaceae</taxon>
        <taxon>Rhizobium/Agrobacterium group</taxon>
        <taxon>Neorhizobium</taxon>
    </lineage>
</organism>
<keyword evidence="2" id="KW-0812">Transmembrane</keyword>
<reference evidence="3 4" key="1">
    <citation type="submission" date="2019-06" db="EMBL/GenBank/DDBJ databases">
        <title>Sorghum-associated microbial communities from plants grown in Nebraska, USA.</title>
        <authorList>
            <person name="Schachtman D."/>
        </authorList>
    </citation>
    <scope>NUCLEOTIDE SEQUENCE [LARGE SCALE GENOMIC DNA]</scope>
    <source>
        <strain evidence="3 4">1225</strain>
    </source>
</reference>
<sequence length="156" mass="17765">MSRPQLLDALPIPSGLALLKTLFGSIGLFCGLYSFFLLGPDIETRYRPVLSKLTITEVRELTPDTSLVRAEFTKLRGCEYMGIAWYRGSEANDFERISMTPVKDPEDTSSPNRPVGTQRAGPWRLTMPAGEVRQNSFVQVFHRCHPFWTTMTRFYP</sequence>
<feature type="region of interest" description="Disordered" evidence="1">
    <location>
        <begin position="100"/>
        <end position="122"/>
    </location>
</feature>
<accession>A0A561QSC6</accession>
<evidence type="ECO:0000313" key="4">
    <source>
        <dbReference type="Proteomes" id="UP000320653"/>
    </source>
</evidence>
<keyword evidence="2" id="KW-0472">Membrane</keyword>
<dbReference type="OrthoDB" id="7658967at2"/>